<keyword evidence="2" id="KW-1185">Reference proteome</keyword>
<dbReference type="EC" id="3.2.2.-" evidence="1"/>
<gene>
    <name evidence="1" type="ORF">QYE77_13325</name>
</gene>
<dbReference type="Proteomes" id="UP001254165">
    <property type="component" value="Unassembled WGS sequence"/>
</dbReference>
<dbReference type="Pfam" id="PF18306">
    <property type="entry name" value="LDcluster4"/>
    <property type="match status" value="1"/>
</dbReference>
<keyword evidence="1" id="KW-0378">Hydrolase</keyword>
<accession>A0ABU3NTT9</accession>
<dbReference type="SUPFAM" id="SSF102405">
    <property type="entry name" value="MCP/YpsA-like"/>
    <property type="match status" value="1"/>
</dbReference>
<dbReference type="Gene3D" id="3.40.50.450">
    <property type="match status" value="1"/>
</dbReference>
<dbReference type="GO" id="GO:0016798">
    <property type="term" value="F:hydrolase activity, acting on glycosyl bonds"/>
    <property type="evidence" value="ECO:0007669"/>
    <property type="project" value="UniProtKB-KW"/>
</dbReference>
<dbReference type="InterPro" id="IPR041164">
    <property type="entry name" value="LDcluster4"/>
</dbReference>
<dbReference type="EMBL" id="JAUHMF010000002">
    <property type="protein sequence ID" value="MDT8899241.1"/>
    <property type="molecule type" value="Genomic_DNA"/>
</dbReference>
<dbReference type="RefSeq" id="WP_315625926.1">
    <property type="nucleotide sequence ID" value="NZ_JAUHMF010000002.1"/>
</dbReference>
<evidence type="ECO:0000313" key="1">
    <source>
        <dbReference type="EMBL" id="MDT8899241.1"/>
    </source>
</evidence>
<comment type="caution">
    <text evidence="1">The sequence shown here is derived from an EMBL/GenBank/DDBJ whole genome shotgun (WGS) entry which is preliminary data.</text>
</comment>
<name>A0ABU3NTT9_9CHLR</name>
<proteinExistence type="predicted"/>
<sequence length="188" mass="20776">MRISVFGSARPQPGQPDYEAAYDLGRLIAQGGHILLTGGYMGTMEAASRGAAEAGGHVIGVTCEEIERWRPTSANPWVKEEIRARTLIERISILIRECDAAIALPGGAGTLAEISLFWNHLIIQAISPKPLVLVGPGWQHVFHTLFKEMENLLSPNEQNWLIFASDYQIAYRETLKAIQFLPKDGRNP</sequence>
<evidence type="ECO:0000313" key="2">
    <source>
        <dbReference type="Proteomes" id="UP001254165"/>
    </source>
</evidence>
<reference evidence="1 2" key="1">
    <citation type="submission" date="2023-07" db="EMBL/GenBank/DDBJ databases">
        <title>Novel species of Thermanaerothrix with wide hydrolytic capabilities.</title>
        <authorList>
            <person name="Zayulina K.S."/>
            <person name="Podosokorskaya O.A."/>
            <person name="Elcheninov A.G."/>
        </authorList>
    </citation>
    <scope>NUCLEOTIDE SEQUENCE [LARGE SCALE GENOMIC DNA]</scope>
    <source>
        <strain evidence="1 2">4228-RoL</strain>
    </source>
</reference>
<keyword evidence="1" id="KW-0326">Glycosidase</keyword>
<dbReference type="InterPro" id="IPR052341">
    <property type="entry name" value="LOG_family_nucleotidases"/>
</dbReference>
<protein>
    <submittedName>
        <fullName evidence="1">LOG family protein</fullName>
        <ecNumber evidence="1">3.2.2.-</ecNumber>
    </submittedName>
</protein>
<dbReference type="PANTHER" id="PTHR43393:SF3">
    <property type="entry name" value="LYSINE DECARBOXYLASE-LIKE PROTEIN"/>
    <property type="match status" value="1"/>
</dbReference>
<organism evidence="1 2">
    <name type="scientific">Thermanaerothrix solaris</name>
    <dbReference type="NCBI Taxonomy" id="3058434"/>
    <lineage>
        <taxon>Bacteria</taxon>
        <taxon>Bacillati</taxon>
        <taxon>Chloroflexota</taxon>
        <taxon>Anaerolineae</taxon>
        <taxon>Anaerolineales</taxon>
        <taxon>Anaerolineaceae</taxon>
        <taxon>Thermanaerothrix</taxon>
    </lineage>
</organism>
<dbReference type="PANTHER" id="PTHR43393">
    <property type="entry name" value="CYTOKININ RIBOSIDE 5'-MONOPHOSPHATE PHOSPHORIBOHYDROLASE"/>
    <property type="match status" value="1"/>
</dbReference>